<dbReference type="InterPro" id="IPR001915">
    <property type="entry name" value="Peptidase_M48"/>
</dbReference>
<dbReference type="CDD" id="cd07332">
    <property type="entry name" value="M48C_Oma1_like"/>
    <property type="match status" value="1"/>
</dbReference>
<proteinExistence type="inferred from homology"/>
<name>A0ABU0I2D1_9HYPH</name>
<evidence type="ECO:0000259" key="8">
    <source>
        <dbReference type="Pfam" id="PF01435"/>
    </source>
</evidence>
<comment type="caution">
    <text evidence="10">The sequence shown here is derived from an EMBL/GenBank/DDBJ whole genome shotgun (WGS) entry which is preliminary data.</text>
</comment>
<evidence type="ECO:0000256" key="1">
    <source>
        <dbReference type="ARBA" id="ARBA00022670"/>
    </source>
</evidence>
<evidence type="ECO:0000256" key="2">
    <source>
        <dbReference type="ARBA" id="ARBA00022723"/>
    </source>
</evidence>
<reference evidence="10 11" key="1">
    <citation type="submission" date="2023-07" db="EMBL/GenBank/DDBJ databases">
        <title>Genomic Encyclopedia of Type Strains, Phase IV (KMG-IV): sequencing the most valuable type-strain genomes for metagenomic binning, comparative biology and taxonomic classification.</title>
        <authorList>
            <person name="Goeker M."/>
        </authorList>
    </citation>
    <scope>NUCLEOTIDE SEQUENCE [LARGE SCALE GENOMIC DNA]</scope>
    <source>
        <strain evidence="10 11">DSM 19013</strain>
    </source>
</reference>
<keyword evidence="11" id="KW-1185">Reference proteome</keyword>
<organism evidence="10 11">
    <name type="scientific">Methylobacterium aerolatum</name>
    <dbReference type="NCBI Taxonomy" id="418708"/>
    <lineage>
        <taxon>Bacteria</taxon>
        <taxon>Pseudomonadati</taxon>
        <taxon>Pseudomonadota</taxon>
        <taxon>Alphaproteobacteria</taxon>
        <taxon>Hyphomicrobiales</taxon>
        <taxon>Methylobacteriaceae</taxon>
        <taxon>Methylobacterium</taxon>
    </lineage>
</organism>
<evidence type="ECO:0000256" key="3">
    <source>
        <dbReference type="ARBA" id="ARBA00022801"/>
    </source>
</evidence>
<accession>A0ABU0I2D1</accession>
<dbReference type="Pfam" id="PF23368">
    <property type="entry name" value="DUF7092"/>
    <property type="match status" value="1"/>
</dbReference>
<keyword evidence="1 6" id="KW-0645">Protease</keyword>
<dbReference type="GO" id="GO:0008233">
    <property type="term" value="F:peptidase activity"/>
    <property type="evidence" value="ECO:0007669"/>
    <property type="project" value="UniProtKB-KW"/>
</dbReference>
<sequence>MTADPIPAATVPITAEGRFFDGLSALPHPVTVQLTDRFRVSGSALHRDWDPRDLRATVSVPPLMRVGPAGESSGVEFSDDTLSAALAARCPNLHRRDDPGGTVRLVFWSIAAGLAVLLVAVFGMPRIAGLLVPLVPDAAESRLGAMAEPQFLRILGDPGSCTAPAGREVLDGLVARLVAAAGPGGSLPPDLSVSVRRHGMANAFALPGGRVIVLSGLITRARTPDEVAAIVAHELGHVRGRDPTRSLIRASGTSFLLSLVLGDLTGSTIIVGLGNALLSAGYSRDTERAADAFAVDVMARAGGNGAALADILERIAGDEKGGLSEALAILRSHPLTRERAAAIRAQAGLAPPGRAILSGDEWTALRGLCASETPAPR</sequence>
<protein>
    <submittedName>
        <fullName evidence="10">Zn-dependent protease with chaperone function</fullName>
    </submittedName>
</protein>
<keyword evidence="2" id="KW-0479">Metal-binding</keyword>
<evidence type="ECO:0000313" key="11">
    <source>
        <dbReference type="Proteomes" id="UP001231124"/>
    </source>
</evidence>
<keyword evidence="5 6" id="KW-0482">Metalloprotease</keyword>
<dbReference type="InterPro" id="IPR055518">
    <property type="entry name" value="DUF7092"/>
</dbReference>
<gene>
    <name evidence="10" type="ORF">QO012_003261</name>
</gene>
<keyword evidence="7" id="KW-1133">Transmembrane helix</keyword>
<dbReference type="Pfam" id="PF01435">
    <property type="entry name" value="Peptidase_M48"/>
    <property type="match status" value="1"/>
</dbReference>
<feature type="domain" description="DUF7092" evidence="9">
    <location>
        <begin position="15"/>
        <end position="88"/>
    </location>
</feature>
<feature type="transmembrane region" description="Helical" evidence="7">
    <location>
        <begin position="105"/>
        <end position="124"/>
    </location>
</feature>
<evidence type="ECO:0000256" key="6">
    <source>
        <dbReference type="RuleBase" id="RU003983"/>
    </source>
</evidence>
<dbReference type="EMBL" id="JAUSVP010000010">
    <property type="protein sequence ID" value="MDQ0448749.1"/>
    <property type="molecule type" value="Genomic_DNA"/>
</dbReference>
<dbReference type="PANTHER" id="PTHR22726:SF1">
    <property type="entry name" value="METALLOENDOPEPTIDASE OMA1, MITOCHONDRIAL"/>
    <property type="match status" value="1"/>
</dbReference>
<dbReference type="PANTHER" id="PTHR22726">
    <property type="entry name" value="METALLOENDOPEPTIDASE OMA1"/>
    <property type="match status" value="1"/>
</dbReference>
<dbReference type="Proteomes" id="UP001231124">
    <property type="component" value="Unassembled WGS sequence"/>
</dbReference>
<dbReference type="Gene3D" id="3.30.2010.10">
    <property type="entry name" value="Metalloproteases ('zincins'), catalytic domain"/>
    <property type="match status" value="1"/>
</dbReference>
<dbReference type="GO" id="GO:0006508">
    <property type="term" value="P:proteolysis"/>
    <property type="evidence" value="ECO:0007669"/>
    <property type="project" value="UniProtKB-KW"/>
</dbReference>
<keyword evidence="3 6" id="KW-0378">Hydrolase</keyword>
<feature type="domain" description="Peptidase M48" evidence="8">
    <location>
        <begin position="193"/>
        <end position="345"/>
    </location>
</feature>
<evidence type="ECO:0000256" key="7">
    <source>
        <dbReference type="SAM" id="Phobius"/>
    </source>
</evidence>
<evidence type="ECO:0000259" key="9">
    <source>
        <dbReference type="Pfam" id="PF23368"/>
    </source>
</evidence>
<dbReference type="InterPro" id="IPR051156">
    <property type="entry name" value="Mito/Outer_Membr_Metalloprot"/>
</dbReference>
<comment type="cofactor">
    <cofactor evidence="6">
        <name>Zn(2+)</name>
        <dbReference type="ChEBI" id="CHEBI:29105"/>
    </cofactor>
    <text evidence="6">Binds 1 zinc ion per subunit.</text>
</comment>
<evidence type="ECO:0000256" key="4">
    <source>
        <dbReference type="ARBA" id="ARBA00022833"/>
    </source>
</evidence>
<dbReference type="RefSeq" id="WP_238203117.1">
    <property type="nucleotide sequence ID" value="NZ_BPQE01000012.1"/>
</dbReference>
<evidence type="ECO:0000256" key="5">
    <source>
        <dbReference type="ARBA" id="ARBA00023049"/>
    </source>
</evidence>
<evidence type="ECO:0000313" key="10">
    <source>
        <dbReference type="EMBL" id="MDQ0448749.1"/>
    </source>
</evidence>
<keyword evidence="7" id="KW-0812">Transmembrane</keyword>
<keyword evidence="4 6" id="KW-0862">Zinc</keyword>
<comment type="similarity">
    <text evidence="6">Belongs to the peptidase M48 family.</text>
</comment>
<keyword evidence="7" id="KW-0472">Membrane</keyword>